<comment type="pathway">
    <text evidence="2">Alkene biosynthesis; ethylene biosynthesis via 2-oxoglutarate.</text>
</comment>
<evidence type="ECO:0000256" key="4">
    <source>
        <dbReference type="ARBA" id="ARBA00012531"/>
    </source>
</evidence>
<dbReference type="EC" id="1.13.12.19" evidence="4"/>
<gene>
    <name evidence="13" type="ORF">JQC93_11120</name>
</gene>
<accession>A0ABS2HK96</accession>
<dbReference type="PANTHER" id="PTHR47990">
    <property type="entry name" value="2-OXOGLUTARATE (2OG) AND FE(II)-DEPENDENT OXYGENASE SUPERFAMILY PROTEIN-RELATED"/>
    <property type="match status" value="1"/>
</dbReference>
<comment type="cofactor">
    <cofactor evidence="1">
        <name>Fe(2+)</name>
        <dbReference type="ChEBI" id="CHEBI:29033"/>
    </cofactor>
</comment>
<dbReference type="InterPro" id="IPR005123">
    <property type="entry name" value="Oxoglu/Fe-dep_dioxygenase_dom"/>
</dbReference>
<organism evidence="13 14">
    <name type="scientific">Vibrio ulleungensis</name>
    <dbReference type="NCBI Taxonomy" id="2807619"/>
    <lineage>
        <taxon>Bacteria</taxon>
        <taxon>Pseudomonadati</taxon>
        <taxon>Pseudomonadota</taxon>
        <taxon>Gammaproteobacteria</taxon>
        <taxon>Vibrionales</taxon>
        <taxon>Vibrionaceae</taxon>
        <taxon>Vibrio</taxon>
    </lineage>
</organism>
<keyword evidence="11" id="KW-0479">Metal-binding</keyword>
<evidence type="ECO:0000256" key="6">
    <source>
        <dbReference type="ARBA" id="ARBA00022666"/>
    </source>
</evidence>
<evidence type="ECO:0000256" key="3">
    <source>
        <dbReference type="ARBA" id="ARBA00012293"/>
    </source>
</evidence>
<evidence type="ECO:0000313" key="13">
    <source>
        <dbReference type="EMBL" id="MBM7036952.1"/>
    </source>
</evidence>
<dbReference type="Gene3D" id="2.60.120.330">
    <property type="entry name" value="B-lactam Antibiotic, Isopenicillin N Synthase, Chain"/>
    <property type="match status" value="1"/>
</dbReference>
<feature type="domain" description="Fe2OG dioxygenase" evidence="12">
    <location>
        <begin position="171"/>
        <end position="270"/>
    </location>
</feature>
<comment type="similarity">
    <text evidence="11">Belongs to the iron/ascorbate-dependent oxidoreductase family.</text>
</comment>
<sequence>MSLPIIDITPLSSNDRTQWQPVIEQIDNACRELGFFYVTGHGIPQQQFDHIESMASSLFNLPMKDKQAISIELSNNHRGWGRLSAEKLDPAGELDCKESFDMALDLSPFHSQVTRCPQLYGPNQYPDISGFTQAVNQHYSLTLDVGLRLLKAMALALNEPEDRFTRHFNLPVSVLRMLHYPSQTVTTNGAGAHSDYGCITLLYQDNSGGLQVLNKQDEWMDAPPVAGSFVVNIGDLMQRWTNDLYRSTKHRVTSPTSGASRFSMPFFVEPDFDTPVTTLNSCLEETQGLGGYPLITAGDWILSRFEDTYSYRKDEEAVEAITANDV</sequence>
<evidence type="ECO:0000256" key="11">
    <source>
        <dbReference type="RuleBase" id="RU003682"/>
    </source>
</evidence>
<evidence type="ECO:0000256" key="7">
    <source>
        <dbReference type="ARBA" id="ARBA00031011"/>
    </source>
</evidence>
<keyword evidence="14" id="KW-1185">Reference proteome</keyword>
<evidence type="ECO:0000256" key="1">
    <source>
        <dbReference type="ARBA" id="ARBA00001954"/>
    </source>
</evidence>
<evidence type="ECO:0000256" key="2">
    <source>
        <dbReference type="ARBA" id="ARBA00004767"/>
    </source>
</evidence>
<evidence type="ECO:0000256" key="5">
    <source>
        <dbReference type="ARBA" id="ARBA00019045"/>
    </source>
</evidence>
<dbReference type="InterPro" id="IPR050231">
    <property type="entry name" value="Iron_ascorbate_oxido_reductase"/>
</dbReference>
<dbReference type="Pfam" id="PF03171">
    <property type="entry name" value="2OG-FeII_Oxy"/>
    <property type="match status" value="1"/>
</dbReference>
<reference evidence="13 14" key="1">
    <citation type="submission" date="2021-02" db="EMBL/GenBank/DDBJ databases">
        <authorList>
            <person name="Park J.-S."/>
        </authorList>
    </citation>
    <scope>NUCLEOTIDE SEQUENCE [LARGE SCALE GENOMIC DNA]</scope>
    <source>
        <strain evidence="13 14">188UL20-2</strain>
    </source>
</reference>
<comment type="catalytic activity">
    <reaction evidence="10">
        <text>L-arginine + 2-oxoglutarate + O2 = guanidine + L-glutamate 5-semialdehyde + succinate + CO2</text>
        <dbReference type="Rhea" id="RHEA:31535"/>
        <dbReference type="ChEBI" id="CHEBI:15379"/>
        <dbReference type="ChEBI" id="CHEBI:16526"/>
        <dbReference type="ChEBI" id="CHEBI:16810"/>
        <dbReference type="ChEBI" id="CHEBI:30031"/>
        <dbReference type="ChEBI" id="CHEBI:30087"/>
        <dbReference type="ChEBI" id="CHEBI:32682"/>
        <dbReference type="ChEBI" id="CHEBI:58066"/>
        <dbReference type="EC" id="1.14.20.7"/>
    </reaction>
</comment>
<dbReference type="PRINTS" id="PR00682">
    <property type="entry name" value="IPNSYNTHASE"/>
</dbReference>
<dbReference type="SUPFAM" id="SSF51197">
    <property type="entry name" value="Clavaminate synthase-like"/>
    <property type="match status" value="1"/>
</dbReference>
<evidence type="ECO:0000256" key="9">
    <source>
        <dbReference type="ARBA" id="ARBA00047725"/>
    </source>
</evidence>
<dbReference type="PROSITE" id="PS51471">
    <property type="entry name" value="FE2OG_OXY"/>
    <property type="match status" value="1"/>
</dbReference>
<name>A0ABS2HK96_9VIBR</name>
<evidence type="ECO:0000256" key="8">
    <source>
        <dbReference type="ARBA" id="ARBA00031282"/>
    </source>
</evidence>
<dbReference type="InterPro" id="IPR026992">
    <property type="entry name" value="DIOX_N"/>
</dbReference>
<proteinExistence type="inferred from homology"/>
<evidence type="ECO:0000313" key="14">
    <source>
        <dbReference type="Proteomes" id="UP000809621"/>
    </source>
</evidence>
<evidence type="ECO:0000259" key="12">
    <source>
        <dbReference type="PROSITE" id="PS51471"/>
    </source>
</evidence>
<dbReference type="EMBL" id="JAFEUM010000004">
    <property type="protein sequence ID" value="MBM7036952.1"/>
    <property type="molecule type" value="Genomic_DNA"/>
</dbReference>
<protein>
    <recommendedName>
        <fullName evidence="5">2-oxoglutarate-dependent ethylene/succinate-forming enzyme</fullName>
        <ecNumber evidence="4">1.13.12.19</ecNumber>
        <ecNumber evidence="3">1.14.20.7</ecNumber>
    </recommendedName>
    <alternativeName>
        <fullName evidence="7">2-oxoglutarate dioxygenase (ethylene-forming)</fullName>
    </alternativeName>
    <alternativeName>
        <fullName evidence="8">2-oxoglutarate/L-arginine monooxygenase/decarboxylase (succinate-forming)</fullName>
    </alternativeName>
</protein>
<dbReference type="InterPro" id="IPR027443">
    <property type="entry name" value="IPNS-like_sf"/>
</dbReference>
<keyword evidence="11" id="KW-0560">Oxidoreductase</keyword>
<dbReference type="InterPro" id="IPR044861">
    <property type="entry name" value="IPNS-like_FE2OG_OXY"/>
</dbReference>
<dbReference type="RefSeq" id="WP_205158513.1">
    <property type="nucleotide sequence ID" value="NZ_JAFEUM010000004.1"/>
</dbReference>
<comment type="caution">
    <text evidence="13">The sequence shown here is derived from an EMBL/GenBank/DDBJ whole genome shotgun (WGS) entry which is preliminary data.</text>
</comment>
<keyword evidence="11" id="KW-0408">Iron</keyword>
<dbReference type="EC" id="1.14.20.7" evidence="3"/>
<dbReference type="Proteomes" id="UP000809621">
    <property type="component" value="Unassembled WGS sequence"/>
</dbReference>
<comment type="catalytic activity">
    <reaction evidence="9">
        <text>2-oxoglutarate + O2 + 2 H(+) = ethene + 3 CO2 + H2O</text>
        <dbReference type="Rhea" id="RHEA:31523"/>
        <dbReference type="ChEBI" id="CHEBI:15377"/>
        <dbReference type="ChEBI" id="CHEBI:15378"/>
        <dbReference type="ChEBI" id="CHEBI:15379"/>
        <dbReference type="ChEBI" id="CHEBI:16526"/>
        <dbReference type="ChEBI" id="CHEBI:16810"/>
        <dbReference type="ChEBI" id="CHEBI:18153"/>
        <dbReference type="EC" id="1.13.12.19"/>
    </reaction>
</comment>
<dbReference type="Pfam" id="PF14226">
    <property type="entry name" value="DIOX_N"/>
    <property type="match status" value="1"/>
</dbReference>
<keyword evidence="6" id="KW-0266">Ethylene biosynthesis</keyword>
<evidence type="ECO:0000256" key="10">
    <source>
        <dbReference type="ARBA" id="ARBA00049359"/>
    </source>
</evidence>